<dbReference type="InterPro" id="IPR020476">
    <property type="entry name" value="Nudix_hydrolase"/>
</dbReference>
<evidence type="ECO:0000259" key="5">
    <source>
        <dbReference type="PROSITE" id="PS51462"/>
    </source>
</evidence>
<dbReference type="GO" id="GO:0016787">
    <property type="term" value="F:hydrolase activity"/>
    <property type="evidence" value="ECO:0007669"/>
    <property type="project" value="UniProtKB-KW"/>
</dbReference>
<dbReference type="KEGG" id="arev:RVR_9577"/>
<dbReference type="SUPFAM" id="SSF55811">
    <property type="entry name" value="Nudix"/>
    <property type="match status" value="1"/>
</dbReference>
<keyword evidence="3 4" id="KW-0378">Hydrolase</keyword>
<comment type="similarity">
    <text evidence="2 4">Belongs to the Nudix hydrolase family.</text>
</comment>
<evidence type="ECO:0000256" key="4">
    <source>
        <dbReference type="RuleBase" id="RU003476"/>
    </source>
</evidence>
<reference evidence="6 7" key="1">
    <citation type="journal article" date="2010" name="J. Bacteriol.">
        <title>Biochemical characterization of a novel indole prenyltransferase from Streptomyces sp. SN-593.</title>
        <authorList>
            <person name="Takahashi S."/>
            <person name="Takagi H."/>
            <person name="Toyoda A."/>
            <person name="Uramoto M."/>
            <person name="Nogawa T."/>
            <person name="Ueki M."/>
            <person name="Sakaki Y."/>
            <person name="Osada H."/>
        </authorList>
    </citation>
    <scope>NUCLEOTIDE SEQUENCE [LARGE SCALE GENOMIC DNA]</scope>
    <source>
        <strain evidence="6 7">SN-593</strain>
    </source>
</reference>
<evidence type="ECO:0000313" key="6">
    <source>
        <dbReference type="EMBL" id="BBB01935.1"/>
    </source>
</evidence>
<name>A0A7U3VSL0_9ACTN</name>
<dbReference type="PANTHER" id="PTHR43046:SF16">
    <property type="entry name" value="ADP-RIBOSE PYROPHOSPHATASE YJHB-RELATED"/>
    <property type="match status" value="1"/>
</dbReference>
<protein>
    <submittedName>
        <fullName evidence="6">Putative MutT family protein</fullName>
    </submittedName>
</protein>
<keyword evidence="7" id="KW-1185">Reference proteome</keyword>
<dbReference type="InterPro" id="IPR020084">
    <property type="entry name" value="NUDIX_hydrolase_CS"/>
</dbReference>
<reference evidence="6 7" key="4">
    <citation type="journal article" date="2020" name="Sci. Rep.">
        <title>beta-carboline chemical signals induce reveromycin production through a LuxR family regulator in Streptomyces sp. SN-593.</title>
        <authorList>
            <person name="Panthee S."/>
            <person name="Kito N."/>
            <person name="Hayashi T."/>
            <person name="Shimizu T."/>
            <person name="Ishikawa J."/>
            <person name="Hamamoto H."/>
            <person name="Osada H."/>
            <person name="Takahashi S."/>
        </authorList>
    </citation>
    <scope>NUCLEOTIDE SEQUENCE [LARGE SCALE GENOMIC DNA]</scope>
    <source>
        <strain evidence="6 7">SN-593</strain>
    </source>
</reference>
<dbReference type="InterPro" id="IPR000086">
    <property type="entry name" value="NUDIX_hydrolase_dom"/>
</dbReference>
<dbReference type="AlphaFoldDB" id="A0A7U3VSL0"/>
<evidence type="ECO:0000256" key="1">
    <source>
        <dbReference type="ARBA" id="ARBA00001946"/>
    </source>
</evidence>
<evidence type="ECO:0000256" key="2">
    <source>
        <dbReference type="ARBA" id="ARBA00005582"/>
    </source>
</evidence>
<evidence type="ECO:0000313" key="7">
    <source>
        <dbReference type="Proteomes" id="UP000595703"/>
    </source>
</evidence>
<dbReference type="EMBL" id="AP018365">
    <property type="protein sequence ID" value="BBB01935.1"/>
    <property type="molecule type" value="Genomic_DNA"/>
</dbReference>
<organism evidence="6 7">
    <name type="scientific">Actinacidiphila reveromycinica</name>
    <dbReference type="NCBI Taxonomy" id="659352"/>
    <lineage>
        <taxon>Bacteria</taxon>
        <taxon>Bacillati</taxon>
        <taxon>Actinomycetota</taxon>
        <taxon>Actinomycetes</taxon>
        <taxon>Kitasatosporales</taxon>
        <taxon>Streptomycetaceae</taxon>
        <taxon>Actinacidiphila</taxon>
    </lineage>
</organism>
<comment type="cofactor">
    <cofactor evidence="1">
        <name>Mg(2+)</name>
        <dbReference type="ChEBI" id="CHEBI:18420"/>
    </cofactor>
</comment>
<sequence length="155" mass="16677">MTGEESRYTLPVHVHVLVRSGDRVLLLRRSDQLPGGGRWQLPGGHLEEGESVPAAAARELAEETGLFVQEADLRFVHATHYRTSMGAGRLALFFLAGHCTGSVRNLEPDRCRETGFFAMDDLPSGLLPDTARALAAGGDAFSTAGWDPAPDPAPR</sequence>
<dbReference type="PROSITE" id="PS00893">
    <property type="entry name" value="NUDIX_BOX"/>
    <property type="match status" value="1"/>
</dbReference>
<accession>A0A7U3VSL0</accession>
<proteinExistence type="inferred from homology"/>
<dbReference type="Pfam" id="PF00293">
    <property type="entry name" value="NUDIX"/>
    <property type="match status" value="1"/>
</dbReference>
<evidence type="ECO:0000256" key="3">
    <source>
        <dbReference type="ARBA" id="ARBA00022801"/>
    </source>
</evidence>
<dbReference type="PROSITE" id="PS51462">
    <property type="entry name" value="NUDIX"/>
    <property type="match status" value="1"/>
</dbReference>
<dbReference type="Proteomes" id="UP000595703">
    <property type="component" value="Chromosome"/>
</dbReference>
<dbReference type="InterPro" id="IPR015797">
    <property type="entry name" value="NUDIX_hydrolase-like_dom_sf"/>
</dbReference>
<dbReference type="RefSeq" id="WP_202237804.1">
    <property type="nucleotide sequence ID" value="NZ_AP018365.1"/>
</dbReference>
<feature type="domain" description="Nudix hydrolase" evidence="5">
    <location>
        <begin position="7"/>
        <end position="140"/>
    </location>
</feature>
<reference evidence="6 7" key="2">
    <citation type="journal article" date="2011" name="J. Antibiot.">
        <title>Furaquinocins I and J: novel polyketide isoprenoid hybrid compounds from Streptomyces reveromyceticus SN-593.</title>
        <authorList>
            <person name="Panthee S."/>
            <person name="Takahashi S."/>
            <person name="Takagi H."/>
            <person name="Nogawa T."/>
            <person name="Oowada E."/>
            <person name="Uramoto M."/>
            <person name="Osada H."/>
        </authorList>
    </citation>
    <scope>NUCLEOTIDE SEQUENCE [LARGE SCALE GENOMIC DNA]</scope>
    <source>
        <strain evidence="6 7">SN-593</strain>
    </source>
</reference>
<dbReference type="PRINTS" id="PR00502">
    <property type="entry name" value="NUDIXFAMILY"/>
</dbReference>
<gene>
    <name evidence="6" type="ORF">RVR_9577</name>
</gene>
<dbReference type="PANTHER" id="PTHR43046">
    <property type="entry name" value="GDP-MANNOSE MANNOSYL HYDROLASE"/>
    <property type="match status" value="1"/>
</dbReference>
<dbReference type="Gene3D" id="3.90.79.10">
    <property type="entry name" value="Nucleoside Triphosphate Pyrophosphohydrolase"/>
    <property type="match status" value="1"/>
</dbReference>
<reference evidence="6 7" key="3">
    <citation type="journal article" date="2011" name="Nat. Chem. Biol.">
        <title>Reveromycin A biosynthesis uses RevG and RevJ for stereospecific spiroacetal formation.</title>
        <authorList>
            <person name="Takahashi S."/>
            <person name="Toyoda A."/>
            <person name="Sekiyama Y."/>
            <person name="Takagi H."/>
            <person name="Nogawa T."/>
            <person name="Uramoto M."/>
            <person name="Suzuki R."/>
            <person name="Koshino H."/>
            <person name="Kumano T."/>
            <person name="Panthee S."/>
            <person name="Dairi T."/>
            <person name="Ishikawa J."/>
            <person name="Ikeda H."/>
            <person name="Sakaki Y."/>
            <person name="Osada H."/>
        </authorList>
    </citation>
    <scope>NUCLEOTIDE SEQUENCE [LARGE SCALE GENOMIC DNA]</scope>
    <source>
        <strain evidence="6 7">SN-593</strain>
    </source>
</reference>